<sequence length="199" mass="22440">MVEDWVCQWAKTKTTEDITQAFAMCGLVRKEDFDVDKLHAPLRALYNDVVDMDDLNNHYAERFAEAPVPMNVALLTAPEYFIPEDVFEGQPNSYWQCLRRAVLGRAPSITCAEFRSNIVNHVRSMKILADIIGDAYFADLGSGVTLDEEYIAYAITEVHTVTVRIQSGKDSSYWSFEHPDATAVIDLVYGVLSIPTLRP</sequence>
<comment type="caution">
    <text evidence="1">The sequence shown here is derived from an EMBL/GenBank/DDBJ whole genome shotgun (WGS) entry which is preliminary data.</text>
</comment>
<dbReference type="Proteomes" id="UP000265515">
    <property type="component" value="Unassembled WGS sequence"/>
</dbReference>
<gene>
    <name evidence="1" type="ORF">CBR_g38868</name>
</gene>
<evidence type="ECO:0000313" key="2">
    <source>
        <dbReference type="Proteomes" id="UP000265515"/>
    </source>
</evidence>
<keyword evidence="2" id="KW-1185">Reference proteome</keyword>
<protein>
    <submittedName>
        <fullName evidence="1">Uncharacterized protein</fullName>
    </submittedName>
</protein>
<dbReference type="EMBL" id="BFEA01000482">
    <property type="protein sequence ID" value="GBG84585.1"/>
    <property type="molecule type" value="Genomic_DNA"/>
</dbReference>
<evidence type="ECO:0000313" key="1">
    <source>
        <dbReference type="EMBL" id="GBG84585.1"/>
    </source>
</evidence>
<dbReference type="AlphaFoldDB" id="A0A388LQQ8"/>
<name>A0A388LQQ8_CHABU</name>
<reference evidence="1 2" key="1">
    <citation type="journal article" date="2018" name="Cell">
        <title>The Chara Genome: Secondary Complexity and Implications for Plant Terrestrialization.</title>
        <authorList>
            <person name="Nishiyama T."/>
            <person name="Sakayama H."/>
            <person name="Vries J.D."/>
            <person name="Buschmann H."/>
            <person name="Saint-Marcoux D."/>
            <person name="Ullrich K.K."/>
            <person name="Haas F.B."/>
            <person name="Vanderstraeten L."/>
            <person name="Becker D."/>
            <person name="Lang D."/>
            <person name="Vosolsobe S."/>
            <person name="Rombauts S."/>
            <person name="Wilhelmsson P.K.I."/>
            <person name="Janitza P."/>
            <person name="Kern R."/>
            <person name="Heyl A."/>
            <person name="Rumpler F."/>
            <person name="Villalobos L.I.A.C."/>
            <person name="Clay J.M."/>
            <person name="Skokan R."/>
            <person name="Toyoda A."/>
            <person name="Suzuki Y."/>
            <person name="Kagoshima H."/>
            <person name="Schijlen E."/>
            <person name="Tajeshwar N."/>
            <person name="Catarino B."/>
            <person name="Hetherington A.J."/>
            <person name="Saltykova A."/>
            <person name="Bonnot C."/>
            <person name="Breuninger H."/>
            <person name="Symeonidi A."/>
            <person name="Radhakrishnan G.V."/>
            <person name="Van Nieuwerburgh F."/>
            <person name="Deforce D."/>
            <person name="Chang C."/>
            <person name="Karol K.G."/>
            <person name="Hedrich R."/>
            <person name="Ulvskov P."/>
            <person name="Glockner G."/>
            <person name="Delwiche C.F."/>
            <person name="Petrasek J."/>
            <person name="Van de Peer Y."/>
            <person name="Friml J."/>
            <person name="Beilby M."/>
            <person name="Dolan L."/>
            <person name="Kohara Y."/>
            <person name="Sugano S."/>
            <person name="Fujiyama A."/>
            <person name="Delaux P.-M."/>
            <person name="Quint M."/>
            <person name="TheiBen G."/>
            <person name="Hagemann M."/>
            <person name="Harholt J."/>
            <person name="Dunand C."/>
            <person name="Zachgo S."/>
            <person name="Langdale J."/>
            <person name="Maumus F."/>
            <person name="Straeten D.V.D."/>
            <person name="Gould S.B."/>
            <person name="Rensing S.A."/>
        </authorList>
    </citation>
    <scope>NUCLEOTIDE SEQUENCE [LARGE SCALE GENOMIC DNA]</scope>
    <source>
        <strain evidence="1 2">S276</strain>
    </source>
</reference>
<accession>A0A388LQQ8</accession>
<organism evidence="1 2">
    <name type="scientific">Chara braunii</name>
    <name type="common">Braun's stonewort</name>
    <dbReference type="NCBI Taxonomy" id="69332"/>
    <lineage>
        <taxon>Eukaryota</taxon>
        <taxon>Viridiplantae</taxon>
        <taxon>Streptophyta</taxon>
        <taxon>Charophyceae</taxon>
        <taxon>Charales</taxon>
        <taxon>Characeae</taxon>
        <taxon>Chara</taxon>
    </lineage>
</organism>
<dbReference type="Gramene" id="GBG84585">
    <property type="protein sequence ID" value="GBG84585"/>
    <property type="gene ID" value="CBR_g38868"/>
</dbReference>
<proteinExistence type="predicted"/>